<protein>
    <submittedName>
        <fullName evidence="5">Secreted protein</fullName>
    </submittedName>
</protein>
<gene>
    <name evidence="3" type="ORF">SSLN_LOCUS16235</name>
</gene>
<feature type="chain" id="PRO_5043141545" evidence="2">
    <location>
        <begin position="27"/>
        <end position="126"/>
    </location>
</feature>
<evidence type="ECO:0000313" key="4">
    <source>
        <dbReference type="Proteomes" id="UP000275846"/>
    </source>
</evidence>
<dbReference type="OrthoDB" id="9971251at2759"/>
<sequence length="126" mass="13728">MEQSLLREFCQELAVLLLLSLQPASASSLRLQAPGATSAVPDAADGNAPVSFQPRERRSVVTEMPLTPLQQPDQCREFVESKVAFRGAHPASPVDIFNSLPLGGDFSAATRKFAREYVLQTPNYPN</sequence>
<feature type="region of interest" description="Disordered" evidence="1">
    <location>
        <begin position="33"/>
        <end position="57"/>
    </location>
</feature>
<dbReference type="EMBL" id="UYSU01040847">
    <property type="protein sequence ID" value="VDM02621.1"/>
    <property type="molecule type" value="Genomic_DNA"/>
</dbReference>
<organism evidence="5">
    <name type="scientific">Schistocephalus solidus</name>
    <name type="common">Tapeworm</name>
    <dbReference type="NCBI Taxonomy" id="70667"/>
    <lineage>
        <taxon>Eukaryota</taxon>
        <taxon>Metazoa</taxon>
        <taxon>Spiralia</taxon>
        <taxon>Lophotrochozoa</taxon>
        <taxon>Platyhelminthes</taxon>
        <taxon>Cestoda</taxon>
        <taxon>Eucestoda</taxon>
        <taxon>Diphyllobothriidea</taxon>
        <taxon>Diphyllobothriidae</taxon>
        <taxon>Schistocephalus</taxon>
    </lineage>
</organism>
<dbReference type="AlphaFoldDB" id="A0A183TID7"/>
<accession>A0A183TID7</accession>
<dbReference type="WBParaSite" id="SSLN_0001684701-mRNA-1">
    <property type="protein sequence ID" value="SSLN_0001684701-mRNA-1"/>
    <property type="gene ID" value="SSLN_0001684701"/>
</dbReference>
<reference evidence="3 4" key="2">
    <citation type="submission" date="2018-11" db="EMBL/GenBank/DDBJ databases">
        <authorList>
            <consortium name="Pathogen Informatics"/>
        </authorList>
    </citation>
    <scope>NUCLEOTIDE SEQUENCE [LARGE SCALE GENOMIC DNA]</scope>
    <source>
        <strain evidence="3 4">NST_G2</strain>
    </source>
</reference>
<evidence type="ECO:0000256" key="1">
    <source>
        <dbReference type="SAM" id="MobiDB-lite"/>
    </source>
</evidence>
<name>A0A183TID7_SCHSO</name>
<evidence type="ECO:0000313" key="3">
    <source>
        <dbReference type="EMBL" id="VDM02621.1"/>
    </source>
</evidence>
<keyword evidence="2" id="KW-0732">Signal</keyword>
<keyword evidence="4" id="KW-1185">Reference proteome</keyword>
<proteinExistence type="predicted"/>
<evidence type="ECO:0000313" key="5">
    <source>
        <dbReference type="WBParaSite" id="SSLN_0001684701-mRNA-1"/>
    </source>
</evidence>
<evidence type="ECO:0000256" key="2">
    <source>
        <dbReference type="SAM" id="SignalP"/>
    </source>
</evidence>
<dbReference type="Proteomes" id="UP000275846">
    <property type="component" value="Unassembled WGS sequence"/>
</dbReference>
<feature type="signal peptide" evidence="2">
    <location>
        <begin position="1"/>
        <end position="26"/>
    </location>
</feature>
<reference evidence="5" key="1">
    <citation type="submission" date="2016-06" db="UniProtKB">
        <authorList>
            <consortium name="WormBaseParasite"/>
        </authorList>
    </citation>
    <scope>IDENTIFICATION</scope>
</reference>